<keyword evidence="5 6" id="KW-0482">Metalloprotease</keyword>
<keyword evidence="4 6" id="KW-0862">Zinc</keyword>
<dbReference type="EMBL" id="FPJG01000006">
    <property type="protein sequence ID" value="SFW73092.1"/>
    <property type="molecule type" value="Genomic_DNA"/>
</dbReference>
<keyword evidence="7" id="KW-0812">Transmembrane</keyword>
<feature type="transmembrane region" description="Helical" evidence="7">
    <location>
        <begin position="34"/>
        <end position="63"/>
    </location>
</feature>
<proteinExistence type="inferred from homology"/>
<dbReference type="InterPro" id="IPR001915">
    <property type="entry name" value="Peptidase_M48"/>
</dbReference>
<evidence type="ECO:0000313" key="9">
    <source>
        <dbReference type="EMBL" id="SFW73092.1"/>
    </source>
</evidence>
<keyword evidence="7" id="KW-1133">Transmembrane helix</keyword>
<dbReference type="GO" id="GO:0046872">
    <property type="term" value="F:metal ion binding"/>
    <property type="evidence" value="ECO:0007669"/>
    <property type="project" value="UniProtKB-KW"/>
</dbReference>
<evidence type="ECO:0000256" key="1">
    <source>
        <dbReference type="ARBA" id="ARBA00022670"/>
    </source>
</evidence>
<dbReference type="AlphaFoldDB" id="A0A1K1RMS8"/>
<name>A0A1K1RMS8_9PSEU</name>
<evidence type="ECO:0000313" key="10">
    <source>
        <dbReference type="Proteomes" id="UP000182740"/>
    </source>
</evidence>
<evidence type="ECO:0000256" key="6">
    <source>
        <dbReference type="RuleBase" id="RU003983"/>
    </source>
</evidence>
<dbReference type="Pfam" id="PF01435">
    <property type="entry name" value="Peptidase_M48"/>
    <property type="match status" value="1"/>
</dbReference>
<feature type="transmembrane region" description="Helical" evidence="7">
    <location>
        <begin position="268"/>
        <end position="287"/>
    </location>
</feature>
<organism evidence="9 10">
    <name type="scientific">Amycolatopsis australiensis</name>
    <dbReference type="NCBI Taxonomy" id="546364"/>
    <lineage>
        <taxon>Bacteria</taxon>
        <taxon>Bacillati</taxon>
        <taxon>Actinomycetota</taxon>
        <taxon>Actinomycetes</taxon>
        <taxon>Pseudonocardiales</taxon>
        <taxon>Pseudonocardiaceae</taxon>
        <taxon>Amycolatopsis</taxon>
    </lineage>
</organism>
<evidence type="ECO:0000259" key="8">
    <source>
        <dbReference type="Pfam" id="PF01435"/>
    </source>
</evidence>
<dbReference type="GO" id="GO:0004222">
    <property type="term" value="F:metalloendopeptidase activity"/>
    <property type="evidence" value="ECO:0007669"/>
    <property type="project" value="InterPro"/>
</dbReference>
<keyword evidence="10" id="KW-1185">Reference proteome</keyword>
<dbReference type="RefSeq" id="WP_072477335.1">
    <property type="nucleotide sequence ID" value="NZ_FPJG01000006.1"/>
</dbReference>
<accession>A0A1K1RMS8</accession>
<sequence length="304" mass="31203">MTTDPLIPLLLPLLAWPVSRLVTPRVPPRAASWLLTGTCLILAGSSTAALALLAFSGLSLLPVVAEAGHWSPEALRTLGGVDVPVSIGAGAALAVLAVLLVRTNVHNARWIHRVSRELDEHSPHGGVVLLPGREPVAFAVPGRGGRIAVSGGMLAALNPHERAALLAHERAHLSSRHHVFLLALTLSSTLNPLLHPLCSAAGFALERWADEAAAARVGDRTVVAHAVAKAALAARPHGGFALAATGGPVPRRVTALLERPAGLRRTSVAVLSAAVLGVAALSAATVLDSAADLHDGIELAQAGR</sequence>
<dbReference type="OrthoDB" id="3541294at2"/>
<dbReference type="Proteomes" id="UP000182740">
    <property type="component" value="Unassembled WGS sequence"/>
</dbReference>
<gene>
    <name evidence="9" type="ORF">SAMN04489730_3557</name>
</gene>
<evidence type="ECO:0000256" key="5">
    <source>
        <dbReference type="ARBA" id="ARBA00023049"/>
    </source>
</evidence>
<evidence type="ECO:0000256" key="7">
    <source>
        <dbReference type="SAM" id="Phobius"/>
    </source>
</evidence>
<comment type="cofactor">
    <cofactor evidence="6">
        <name>Zn(2+)</name>
        <dbReference type="ChEBI" id="CHEBI:29105"/>
    </cofactor>
    <text evidence="6">Binds 1 zinc ion per subunit.</text>
</comment>
<reference evidence="10" key="1">
    <citation type="submission" date="2016-11" db="EMBL/GenBank/DDBJ databases">
        <authorList>
            <person name="Varghese N."/>
            <person name="Submissions S."/>
        </authorList>
    </citation>
    <scope>NUCLEOTIDE SEQUENCE [LARGE SCALE GENOMIC DNA]</scope>
    <source>
        <strain evidence="10">DSM 44671</strain>
    </source>
</reference>
<feature type="domain" description="Peptidase M48" evidence="8">
    <location>
        <begin position="111"/>
        <end position="185"/>
    </location>
</feature>
<keyword evidence="3 6" id="KW-0378">Hydrolase</keyword>
<keyword evidence="1 6" id="KW-0645">Protease</keyword>
<dbReference type="PANTHER" id="PTHR34978">
    <property type="entry name" value="POSSIBLE SENSOR-TRANSDUCER PROTEIN BLAR"/>
    <property type="match status" value="1"/>
</dbReference>
<protein>
    <submittedName>
        <fullName evidence="9">Peptidase family M48</fullName>
    </submittedName>
</protein>
<dbReference type="PANTHER" id="PTHR34978:SF3">
    <property type="entry name" value="SLR0241 PROTEIN"/>
    <property type="match status" value="1"/>
</dbReference>
<dbReference type="Gene3D" id="3.30.2010.10">
    <property type="entry name" value="Metalloproteases ('zincins'), catalytic domain"/>
    <property type="match status" value="1"/>
</dbReference>
<evidence type="ECO:0000256" key="2">
    <source>
        <dbReference type="ARBA" id="ARBA00022723"/>
    </source>
</evidence>
<dbReference type="STRING" id="546364.SAMN04489730_3557"/>
<dbReference type="InterPro" id="IPR052173">
    <property type="entry name" value="Beta-lactam_resp_regulator"/>
</dbReference>
<evidence type="ECO:0000256" key="4">
    <source>
        <dbReference type="ARBA" id="ARBA00022833"/>
    </source>
</evidence>
<feature type="transmembrane region" description="Helical" evidence="7">
    <location>
        <begin position="83"/>
        <end position="101"/>
    </location>
</feature>
<evidence type="ECO:0000256" key="3">
    <source>
        <dbReference type="ARBA" id="ARBA00022801"/>
    </source>
</evidence>
<keyword evidence="2" id="KW-0479">Metal-binding</keyword>
<dbReference type="CDD" id="cd07326">
    <property type="entry name" value="M56_BlaR1_MecR1_like"/>
    <property type="match status" value="1"/>
</dbReference>
<comment type="similarity">
    <text evidence="6">Belongs to the peptidase M48 family.</text>
</comment>
<dbReference type="GO" id="GO:0006508">
    <property type="term" value="P:proteolysis"/>
    <property type="evidence" value="ECO:0007669"/>
    <property type="project" value="UniProtKB-KW"/>
</dbReference>
<keyword evidence="7" id="KW-0472">Membrane</keyword>